<dbReference type="OrthoDB" id="5339525at2"/>
<keyword evidence="2" id="KW-0808">Transferase</keyword>
<keyword evidence="3" id="KW-1185">Reference proteome</keyword>
<name>A0A1C0AVJ6_9BACT</name>
<gene>
    <name evidence="2" type="primary">tsaC</name>
    <name evidence="1" type="ORF">AAX28_01864</name>
    <name evidence="2" type="ORF">APORC_1322</name>
</gene>
<dbReference type="Proteomes" id="UP000322644">
    <property type="component" value="Chromosome"/>
</dbReference>
<reference evidence="1 3" key="1">
    <citation type="submission" date="2015-05" db="EMBL/GenBank/DDBJ databases">
        <authorList>
            <person name="Rovetto F."/>
            <person name="Cocolin L."/>
            <person name="Illeghems K."/>
            <person name="Van Nieuwerburgh F."/>
            <person name="Houf K."/>
        </authorList>
    </citation>
    <scope>NUCLEOTIDE SEQUENCE [LARGE SCALE GENOMIC DNA]</scope>
    <source>
        <strain evidence="1 3">117434</strain>
    </source>
</reference>
<dbReference type="InterPro" id="IPR017945">
    <property type="entry name" value="DHBP_synth_RibB-like_a/b_dom"/>
</dbReference>
<dbReference type="RefSeq" id="WP_066174020.1">
    <property type="nucleotide sequence ID" value="NZ_CP036246.2"/>
</dbReference>
<sequence length="147" mass="17286">MNPNLIYLVQTDTTVGFSSINDEKLSNIKKRDINQKILKTVDSFTTLREFTRAPKTFRRFIRQSSKTTFIYPNLSSFRVISKDSSFHSFIKKFKILSSTSANKTKHSYEYEFAIKNSDIEVVEKSGLFETSSSKIYRLYKKRLKRIR</sequence>
<keyword evidence="2" id="KW-0548">Nucleotidyltransferase</keyword>
<organism evidence="2 4">
    <name type="scientific">Arcobacter porcinus</name>
    <dbReference type="NCBI Taxonomy" id="1935204"/>
    <lineage>
        <taxon>Bacteria</taxon>
        <taxon>Pseudomonadati</taxon>
        <taxon>Campylobacterota</taxon>
        <taxon>Epsilonproteobacteria</taxon>
        <taxon>Campylobacterales</taxon>
        <taxon>Arcobacteraceae</taxon>
        <taxon>Arcobacter</taxon>
    </lineage>
</organism>
<proteinExistence type="predicted"/>
<dbReference type="GO" id="GO:0061710">
    <property type="term" value="F:L-threonylcarbamoyladenylate synthase"/>
    <property type="evidence" value="ECO:0007669"/>
    <property type="project" value="UniProtKB-EC"/>
</dbReference>
<reference evidence="2 4" key="3">
    <citation type="submission" date="2019-09" db="EMBL/GenBank/DDBJ databases">
        <title>Taxonomic note: a critical rebuttal of the proposed division of the genus Arcobacter into six genera, emended descriptions of Arcobacter anaerophilus and the genus Arcobacter, and an assessment of genus-level boundaries for Epsilonproteobacteria using in silico genomic comparator tools.</title>
        <authorList>
            <person name="On S.L.W."/>
            <person name="Miller W.G."/>
            <person name="Biggs P."/>
            <person name="Cornelius A."/>
            <person name="Vandamme P."/>
        </authorList>
    </citation>
    <scope>NUCLEOTIDE SEQUENCE [LARGE SCALE GENOMIC DNA]</scope>
    <source>
        <strain evidence="2 4">CCUG 56899</strain>
    </source>
</reference>
<accession>A0A1C0AVJ6</accession>
<dbReference type="EC" id="2.7.7.87" evidence="2"/>
<dbReference type="EMBL" id="CP036246">
    <property type="protein sequence ID" value="QEP40913.1"/>
    <property type="molecule type" value="Genomic_DNA"/>
</dbReference>
<dbReference type="KEGG" id="apoc:APORC_1322"/>
<evidence type="ECO:0000313" key="2">
    <source>
        <dbReference type="EMBL" id="QEP40913.1"/>
    </source>
</evidence>
<protein>
    <submittedName>
        <fullName evidence="2">Threonylcarbamoyl-AMP synthase TsaC</fullName>
        <ecNumber evidence="2">2.7.7.87</ecNumber>
    </submittedName>
</protein>
<evidence type="ECO:0000313" key="1">
    <source>
        <dbReference type="EMBL" id="OCL90378.1"/>
    </source>
</evidence>
<dbReference type="SUPFAM" id="SSF55821">
    <property type="entry name" value="YrdC/RibB"/>
    <property type="match status" value="1"/>
</dbReference>
<dbReference type="AlphaFoldDB" id="A0A1C0AVJ6"/>
<evidence type="ECO:0000313" key="4">
    <source>
        <dbReference type="Proteomes" id="UP000322644"/>
    </source>
</evidence>
<dbReference type="EMBL" id="LDIR01000004">
    <property type="protein sequence ID" value="OCL90378.1"/>
    <property type="molecule type" value="Genomic_DNA"/>
</dbReference>
<reference evidence="2 4" key="2">
    <citation type="submission" date="2019-09" db="EMBL/GenBank/DDBJ databases">
        <title>Complete genome sequencing of four Arcobacter species reveals a diverse suite of mobile elements.</title>
        <authorList>
            <person name="Miller W.G."/>
            <person name="Yee E."/>
            <person name="Bono J.L."/>
        </authorList>
    </citation>
    <scope>NUCLEOTIDE SEQUENCE [LARGE SCALE GENOMIC DNA]</scope>
    <source>
        <strain evidence="2 4">CCUG 56899</strain>
    </source>
</reference>
<evidence type="ECO:0000313" key="3">
    <source>
        <dbReference type="Proteomes" id="UP000093159"/>
    </source>
</evidence>
<dbReference type="Proteomes" id="UP000093159">
    <property type="component" value="Unassembled WGS sequence"/>
</dbReference>